<dbReference type="Proteomes" id="UP000008701">
    <property type="component" value="Chromosome"/>
</dbReference>
<accession>A1BGJ4</accession>
<reference evidence="1 2" key="1">
    <citation type="submission" date="2006-12" db="EMBL/GenBank/DDBJ databases">
        <title>Complete sequence of Chlorobium phaeobacteroides DSM 266.</title>
        <authorList>
            <consortium name="US DOE Joint Genome Institute"/>
            <person name="Copeland A."/>
            <person name="Lucas S."/>
            <person name="Lapidus A."/>
            <person name="Barry K."/>
            <person name="Detter J.C."/>
            <person name="Glavina del Rio T."/>
            <person name="Hammon N."/>
            <person name="Israni S."/>
            <person name="Pitluck S."/>
            <person name="Goltsman E."/>
            <person name="Schmutz J."/>
            <person name="Larimer F."/>
            <person name="Land M."/>
            <person name="Hauser L."/>
            <person name="Mikhailova N."/>
            <person name="Li T."/>
            <person name="Overmann J."/>
            <person name="Bryant D.A."/>
            <person name="Richardson P."/>
        </authorList>
    </citation>
    <scope>NUCLEOTIDE SEQUENCE [LARGE SCALE GENOMIC DNA]</scope>
    <source>
        <strain evidence="1 2">DSM 266</strain>
    </source>
</reference>
<organism evidence="1 2">
    <name type="scientific">Chlorobium phaeobacteroides (strain DSM 266 / SMG 266 / 2430)</name>
    <dbReference type="NCBI Taxonomy" id="290317"/>
    <lineage>
        <taxon>Bacteria</taxon>
        <taxon>Pseudomonadati</taxon>
        <taxon>Chlorobiota</taxon>
        <taxon>Chlorobiia</taxon>
        <taxon>Chlorobiales</taxon>
        <taxon>Chlorobiaceae</taxon>
        <taxon>Chlorobium/Pelodictyon group</taxon>
        <taxon>Chlorobium</taxon>
    </lineage>
</organism>
<name>A1BGJ4_CHLPD</name>
<proteinExistence type="predicted"/>
<dbReference type="EMBL" id="CP000492">
    <property type="protein sequence ID" value="ABL65521.1"/>
    <property type="molecule type" value="Genomic_DNA"/>
</dbReference>
<dbReference type="HOGENOM" id="CLU_1052506_0_0_10"/>
<evidence type="ECO:0000313" key="1">
    <source>
        <dbReference type="EMBL" id="ABL65521.1"/>
    </source>
</evidence>
<dbReference type="STRING" id="290317.Cpha266_1499"/>
<dbReference type="KEGG" id="cph:Cpha266_1499"/>
<gene>
    <name evidence="1" type="ordered locus">Cpha266_1499</name>
</gene>
<evidence type="ECO:0000313" key="2">
    <source>
        <dbReference type="Proteomes" id="UP000008701"/>
    </source>
</evidence>
<protein>
    <submittedName>
        <fullName evidence="1">Uncharacterized protein</fullName>
    </submittedName>
</protein>
<dbReference type="eggNOG" id="ENOG5032RHH">
    <property type="taxonomic scope" value="Bacteria"/>
</dbReference>
<sequence length="264" mass="28916">MGYYSKGLGFIVHSPCGGVNVAANRTSICPPAGGRTRGWSRHSASSNKFSVAERCSSAATLAVSIMMTLREIVADYIRYCRADAEQEQRWFAIQRTLQEAVSHAALAVSPSGKRLSHQRRIPQSVLAESGRRLFVSLPALSKAKSFEELHETVEALIGQIPGIGELTIYDTALRIGAHLRLEPTVVFLHAGTRVGARRLGLSVSCASIPVSEFPHAFQKLKPREIEDVLCRYKSELGNEGNPPSSRRGCYDRANPEMHRTCAGR</sequence>
<dbReference type="AlphaFoldDB" id="A1BGJ4"/>
<keyword evidence="2" id="KW-1185">Reference proteome</keyword>